<evidence type="ECO:0000256" key="5">
    <source>
        <dbReference type="SAM" id="Phobius"/>
    </source>
</evidence>
<name>B1KP14_SHEWM</name>
<dbReference type="Proteomes" id="UP000002168">
    <property type="component" value="Chromosome"/>
</dbReference>
<keyword evidence="2 5" id="KW-0812">Transmembrane</keyword>
<keyword evidence="4 5" id="KW-0472">Membrane</keyword>
<evidence type="ECO:0008006" key="8">
    <source>
        <dbReference type="Google" id="ProtNLM"/>
    </source>
</evidence>
<proteinExistence type="predicted"/>
<dbReference type="KEGG" id="swd:Swoo_4796"/>
<evidence type="ECO:0000313" key="7">
    <source>
        <dbReference type="Proteomes" id="UP000002168"/>
    </source>
</evidence>
<feature type="transmembrane region" description="Helical" evidence="5">
    <location>
        <begin position="71"/>
        <end position="95"/>
    </location>
</feature>
<dbReference type="Pfam" id="PF09685">
    <property type="entry name" value="MamF_MmsF"/>
    <property type="match status" value="1"/>
</dbReference>
<reference evidence="6 7" key="1">
    <citation type="submission" date="2008-02" db="EMBL/GenBank/DDBJ databases">
        <title>Complete sequence of Shewanella woodyi ATCC 51908.</title>
        <authorList>
            <consortium name="US DOE Joint Genome Institute"/>
            <person name="Copeland A."/>
            <person name="Lucas S."/>
            <person name="Lapidus A."/>
            <person name="Glavina del Rio T."/>
            <person name="Dalin E."/>
            <person name="Tice H."/>
            <person name="Bruce D."/>
            <person name="Goodwin L."/>
            <person name="Pitluck S."/>
            <person name="Sims D."/>
            <person name="Brettin T."/>
            <person name="Detter J.C."/>
            <person name="Han C."/>
            <person name="Kuske C.R."/>
            <person name="Schmutz J."/>
            <person name="Larimer F."/>
            <person name="Land M."/>
            <person name="Hauser L."/>
            <person name="Kyrpides N."/>
            <person name="Lykidis A."/>
            <person name="Zhao J.-S."/>
            <person name="Richardson P."/>
        </authorList>
    </citation>
    <scope>NUCLEOTIDE SEQUENCE [LARGE SCALE GENOMIC DNA]</scope>
    <source>
        <strain evidence="7">ATCC 51908 / MS32</strain>
    </source>
</reference>
<organism evidence="6 7">
    <name type="scientific">Shewanella woodyi (strain ATCC 51908 / MS32)</name>
    <dbReference type="NCBI Taxonomy" id="392500"/>
    <lineage>
        <taxon>Bacteria</taxon>
        <taxon>Pseudomonadati</taxon>
        <taxon>Pseudomonadota</taxon>
        <taxon>Gammaproteobacteria</taxon>
        <taxon>Alteromonadales</taxon>
        <taxon>Shewanellaceae</taxon>
        <taxon>Shewanella</taxon>
    </lineage>
</organism>
<dbReference type="EMBL" id="CP000961">
    <property type="protein sequence ID" value="ACA89045.1"/>
    <property type="molecule type" value="Genomic_DNA"/>
</dbReference>
<protein>
    <recommendedName>
        <fullName evidence="8">Orotate phosphoribosyltransferase</fullName>
    </recommendedName>
</protein>
<comment type="subcellular location">
    <subcellularLocation>
        <location evidence="1">Membrane</location>
        <topology evidence="1">Multi-pass membrane protein</topology>
    </subcellularLocation>
</comment>
<evidence type="ECO:0000256" key="4">
    <source>
        <dbReference type="ARBA" id="ARBA00023136"/>
    </source>
</evidence>
<keyword evidence="7" id="KW-1185">Reference proteome</keyword>
<dbReference type="InterPro" id="IPR019109">
    <property type="entry name" value="MamF_MmsF"/>
</dbReference>
<accession>B1KP14</accession>
<dbReference type="eggNOG" id="COG3296">
    <property type="taxonomic scope" value="Bacteria"/>
</dbReference>
<dbReference type="AlphaFoldDB" id="B1KP14"/>
<evidence type="ECO:0000313" key="6">
    <source>
        <dbReference type="EMBL" id="ACA89045.1"/>
    </source>
</evidence>
<sequence length="130" mass="14473">MTEEAQVEVQEDQQALSQDERNMGIAVHASSFAGYIIPFGSILGPLIVWLMKRDEIAFVDECGRNCLNFKISLMIYMMISAILMFVGIGFILIGILAVADIVFTIIAAMKASEGISYQYPMSIKFLKPRN</sequence>
<evidence type="ECO:0000256" key="1">
    <source>
        <dbReference type="ARBA" id="ARBA00004141"/>
    </source>
</evidence>
<keyword evidence="3 5" id="KW-1133">Transmembrane helix</keyword>
<feature type="transmembrane region" description="Helical" evidence="5">
    <location>
        <begin position="32"/>
        <end position="51"/>
    </location>
</feature>
<dbReference type="STRING" id="392500.Swoo_4796"/>
<dbReference type="HOGENOM" id="CLU_104196_0_2_6"/>
<evidence type="ECO:0000256" key="3">
    <source>
        <dbReference type="ARBA" id="ARBA00022989"/>
    </source>
</evidence>
<gene>
    <name evidence="6" type="ordered locus">Swoo_4796</name>
</gene>
<evidence type="ECO:0000256" key="2">
    <source>
        <dbReference type="ARBA" id="ARBA00022692"/>
    </source>
</evidence>